<dbReference type="InterPro" id="IPR003961">
    <property type="entry name" value="FN3_dom"/>
</dbReference>
<gene>
    <name evidence="8" type="ORF">G4D72_12170</name>
</gene>
<dbReference type="SUPFAM" id="SSF54060">
    <property type="entry name" value="His-Me finger endonucleases"/>
    <property type="match status" value="1"/>
</dbReference>
<evidence type="ECO:0000256" key="3">
    <source>
        <dbReference type="ARBA" id="ARBA00022729"/>
    </source>
</evidence>
<dbReference type="PANTHER" id="PTHR33607">
    <property type="entry name" value="ENDONUCLEASE-1"/>
    <property type="match status" value="1"/>
</dbReference>
<dbReference type="InterPro" id="IPR044925">
    <property type="entry name" value="His-Me_finger_sf"/>
</dbReference>
<feature type="signal peptide" evidence="5">
    <location>
        <begin position="1"/>
        <end position="22"/>
    </location>
</feature>
<evidence type="ECO:0000256" key="2">
    <source>
        <dbReference type="ARBA" id="ARBA00022722"/>
    </source>
</evidence>
<dbReference type="PROSITE" id="PS50853">
    <property type="entry name" value="FN3"/>
    <property type="match status" value="1"/>
</dbReference>
<keyword evidence="4" id="KW-0378">Hydrolase</keyword>
<name>A0ABX0I9I3_9FLAO</name>
<reference evidence="8 9" key="1">
    <citation type="submission" date="2020-02" db="EMBL/GenBank/DDBJ databases">
        <authorList>
            <person name="Chen W.-M."/>
        </authorList>
    </citation>
    <scope>NUCLEOTIDE SEQUENCE [LARGE SCALE GENOMIC DNA]</scope>
    <source>
        <strain evidence="8 9">KDG-16</strain>
    </source>
</reference>
<dbReference type="PRINTS" id="PR00014">
    <property type="entry name" value="FNTYPEIII"/>
</dbReference>
<sequence>MKKITLLMGLCCFFTGFSQAPAGYYSTATGTGFTLKTQLYNKIKGHTDRGYAGLWTTYSTSDRDHQNENDNTIFDLYSENQTGADPYTFIYSTEQCGTYSVEGDCYNREHMIPQSVFNSAAPMVSDAHFIPPTDGKVNGLRSDFPHGMVAIASTTTQNGGKLGTSAVSGYSGTVFEPANAFKGDIARMYFYFATRYENTVASYTYAMFNRTSNQVFTTSFLNMLLTWHANDPVSAREIERNNAIYARQGNRNPFIDNPSYVTAIWGAAPGGGSTDTTAPSIPLNLTSNAKTSTSVSLTWSASTDNVAVTGYEVYRGTTLVTTTTSTTYNVTGLTASTAYTFSIKAKDAAGNKSASSATLSVTTNAATTPTKTELYLSEYVEGSSNNKALEIKNETSASISLANYSIKKQTNGAGAWSTGLTLTGTLAVNGKYVIVNSGTASTCYSTTTANLSTAAGEMTFNGNDAIGLFKNGVLIDVIGTFNGGTANFGADVTLRRKATATTPKATYAAADWDVLGLDACSGLGNKVSLGNEKETLKNFTEISVFPNPNNGNFTIQFDVNSENNTVEIFSILGQKVFEKSGIKTNTIEISNLEKGVYFIKVNNQNTTNNKKVLVN</sequence>
<accession>A0ABX0I9I3</accession>
<dbReference type="InterPro" id="IPR001322">
    <property type="entry name" value="Lamin_tail_dom"/>
</dbReference>
<proteinExistence type="inferred from homology"/>
<evidence type="ECO:0000256" key="1">
    <source>
        <dbReference type="ARBA" id="ARBA00006429"/>
    </source>
</evidence>
<dbReference type="Pfam" id="PF00041">
    <property type="entry name" value="fn3"/>
    <property type="match status" value="1"/>
</dbReference>
<evidence type="ECO:0000256" key="4">
    <source>
        <dbReference type="ARBA" id="ARBA00022801"/>
    </source>
</evidence>
<dbReference type="Pfam" id="PF04231">
    <property type="entry name" value="Endonuclease_1"/>
    <property type="match status" value="1"/>
</dbReference>
<feature type="domain" description="LTD" evidence="7">
    <location>
        <begin position="362"/>
        <end position="505"/>
    </location>
</feature>
<evidence type="ECO:0000313" key="9">
    <source>
        <dbReference type="Proteomes" id="UP000800984"/>
    </source>
</evidence>
<comment type="caution">
    <text evidence="8">The sequence shown here is derived from an EMBL/GenBank/DDBJ whole genome shotgun (WGS) entry which is preliminary data.</text>
</comment>
<feature type="chain" id="PRO_5046403258" evidence="5">
    <location>
        <begin position="23"/>
        <end position="615"/>
    </location>
</feature>
<dbReference type="InterPro" id="IPR013783">
    <property type="entry name" value="Ig-like_fold"/>
</dbReference>
<organism evidence="8 9">
    <name type="scientific">Flavobacterium difficile</name>
    <dbReference type="NCBI Taxonomy" id="2709659"/>
    <lineage>
        <taxon>Bacteria</taxon>
        <taxon>Pseudomonadati</taxon>
        <taxon>Bacteroidota</taxon>
        <taxon>Flavobacteriia</taxon>
        <taxon>Flavobacteriales</taxon>
        <taxon>Flavobacteriaceae</taxon>
        <taxon>Flavobacterium</taxon>
    </lineage>
</organism>
<dbReference type="PROSITE" id="PS51841">
    <property type="entry name" value="LTD"/>
    <property type="match status" value="1"/>
</dbReference>
<keyword evidence="3 5" id="KW-0732">Signal</keyword>
<dbReference type="NCBIfam" id="TIGR04183">
    <property type="entry name" value="Por_Secre_tail"/>
    <property type="match status" value="1"/>
</dbReference>
<protein>
    <submittedName>
        <fullName evidence="8">T9SS type A sorting domain-containing protein</fullName>
    </submittedName>
</protein>
<dbReference type="CDD" id="cd00063">
    <property type="entry name" value="FN3"/>
    <property type="match status" value="1"/>
</dbReference>
<evidence type="ECO:0000259" key="7">
    <source>
        <dbReference type="PROSITE" id="PS51841"/>
    </source>
</evidence>
<keyword evidence="2" id="KW-0540">Nuclease</keyword>
<evidence type="ECO:0000256" key="5">
    <source>
        <dbReference type="SAM" id="SignalP"/>
    </source>
</evidence>
<dbReference type="Gene3D" id="2.60.40.10">
    <property type="entry name" value="Immunoglobulins"/>
    <property type="match status" value="1"/>
</dbReference>
<dbReference type="Proteomes" id="UP000800984">
    <property type="component" value="Unassembled WGS sequence"/>
</dbReference>
<dbReference type="Pfam" id="PF00932">
    <property type="entry name" value="LTD"/>
    <property type="match status" value="1"/>
</dbReference>
<dbReference type="SMART" id="SM00060">
    <property type="entry name" value="FN3"/>
    <property type="match status" value="1"/>
</dbReference>
<comment type="similarity">
    <text evidence="1">Belongs to the EndA/NucM nuclease family.</text>
</comment>
<feature type="domain" description="Fibronectin type-III" evidence="6">
    <location>
        <begin position="281"/>
        <end position="366"/>
    </location>
</feature>
<evidence type="ECO:0000313" key="8">
    <source>
        <dbReference type="EMBL" id="NHM02863.1"/>
    </source>
</evidence>
<dbReference type="EMBL" id="JAAJBT010000008">
    <property type="protein sequence ID" value="NHM02863.1"/>
    <property type="molecule type" value="Genomic_DNA"/>
</dbReference>
<dbReference type="InterPro" id="IPR007346">
    <property type="entry name" value="Endonuclease-I"/>
</dbReference>
<dbReference type="SUPFAM" id="SSF49265">
    <property type="entry name" value="Fibronectin type III"/>
    <property type="match status" value="1"/>
</dbReference>
<evidence type="ECO:0000259" key="6">
    <source>
        <dbReference type="PROSITE" id="PS50853"/>
    </source>
</evidence>
<dbReference type="InterPro" id="IPR026444">
    <property type="entry name" value="Secre_tail"/>
</dbReference>
<keyword evidence="9" id="KW-1185">Reference proteome</keyword>
<dbReference type="PANTHER" id="PTHR33607:SF2">
    <property type="entry name" value="ENDONUCLEASE-1"/>
    <property type="match status" value="1"/>
</dbReference>
<dbReference type="RefSeq" id="WP_166078002.1">
    <property type="nucleotide sequence ID" value="NZ_JAAJBT010000008.1"/>
</dbReference>
<dbReference type="InterPro" id="IPR036116">
    <property type="entry name" value="FN3_sf"/>
</dbReference>
<dbReference type="Pfam" id="PF18962">
    <property type="entry name" value="Por_Secre_tail"/>
    <property type="match status" value="1"/>
</dbReference>